<dbReference type="GO" id="GO:0004143">
    <property type="term" value="F:ATP-dependent diacylglycerol kinase activity"/>
    <property type="evidence" value="ECO:0007669"/>
    <property type="project" value="TreeGrafter"/>
</dbReference>
<evidence type="ECO:0000313" key="5">
    <source>
        <dbReference type="Proteomes" id="UP000460435"/>
    </source>
</evidence>
<proteinExistence type="inferred from homology"/>
<comment type="cofactor">
    <cofactor evidence="1">
        <name>Mg(2+)</name>
        <dbReference type="ChEBI" id="CHEBI:18420"/>
    </cofactor>
</comment>
<dbReference type="Gene3D" id="2.60.200.40">
    <property type="match status" value="1"/>
</dbReference>
<sequence length="308" mass="33165">MRALVVVNPHATTTSERTRDVLISALRHDLELHVVETTHRAHAVELGRQARTQKLDLVIAVGGDGTVNELINGMLDGEHGSDVPAIGIVPGGSTNVLARNLGIPEDPVEATGLLLDALREGRRQPLGLGRLDQRYFTFAAGVGLDADVVRTVEELRAAGRKSTHALYVRTAVRRLFAQPDRRHSRITITAAGHEGEALPPVAVAVISNCSPWTYLGSRPLRPTPRASFDSGLDLFGLSGLGLIPTVKSVAQMTTRRGPRGRRVVSLHDQHELTLHSEQPMPVQLDGDYIGERTSVTVSSVPNAIGVAY</sequence>
<comment type="similarity">
    <text evidence="2">Belongs to the diacylglycerol/lipid kinase family.</text>
</comment>
<dbReference type="Gene3D" id="3.40.50.10330">
    <property type="entry name" value="Probable inorganic polyphosphate/atp-NAD kinase, domain 1"/>
    <property type="match status" value="1"/>
</dbReference>
<dbReference type="GO" id="GO:0005886">
    <property type="term" value="C:plasma membrane"/>
    <property type="evidence" value="ECO:0007669"/>
    <property type="project" value="TreeGrafter"/>
</dbReference>
<name>A0A7K3M9J9_9ACTN</name>
<dbReference type="PANTHER" id="PTHR12358">
    <property type="entry name" value="SPHINGOSINE KINASE"/>
    <property type="match status" value="1"/>
</dbReference>
<dbReference type="PANTHER" id="PTHR12358:SF106">
    <property type="entry name" value="LIPID KINASE YEGS"/>
    <property type="match status" value="1"/>
</dbReference>
<dbReference type="EMBL" id="WLZY01000009">
    <property type="protein sequence ID" value="NDL60021.1"/>
    <property type="molecule type" value="Genomic_DNA"/>
</dbReference>
<dbReference type="AlphaFoldDB" id="A0A7K3M9J9"/>
<evidence type="ECO:0000256" key="2">
    <source>
        <dbReference type="ARBA" id="ARBA00005983"/>
    </source>
</evidence>
<protein>
    <submittedName>
        <fullName evidence="4">Diacylglycerol kinase family lipid kinase</fullName>
    </submittedName>
</protein>
<dbReference type="InterPro" id="IPR050187">
    <property type="entry name" value="Lipid_Phosphate_FormReg"/>
</dbReference>
<gene>
    <name evidence="4" type="ORF">F7O44_23380</name>
</gene>
<keyword evidence="5" id="KW-1185">Reference proteome</keyword>
<reference evidence="4 5" key="1">
    <citation type="submission" date="2019-11" db="EMBL/GenBank/DDBJ databases">
        <authorList>
            <person name="Li X.-J."/>
            <person name="Feng X.-M."/>
        </authorList>
    </citation>
    <scope>NUCLEOTIDE SEQUENCE [LARGE SCALE GENOMIC DNA]</scope>
    <source>
        <strain evidence="4 5">XMNu-373</strain>
    </source>
</reference>
<dbReference type="SUPFAM" id="SSF111331">
    <property type="entry name" value="NAD kinase/diacylglycerol kinase-like"/>
    <property type="match status" value="1"/>
</dbReference>
<feature type="domain" description="DAGKc" evidence="3">
    <location>
        <begin position="1"/>
        <end position="135"/>
    </location>
</feature>
<dbReference type="PROSITE" id="PS50146">
    <property type="entry name" value="DAGK"/>
    <property type="match status" value="1"/>
</dbReference>
<dbReference type="Pfam" id="PF00781">
    <property type="entry name" value="DAGK_cat"/>
    <property type="match status" value="1"/>
</dbReference>
<dbReference type="SMART" id="SM00046">
    <property type="entry name" value="DAGKc"/>
    <property type="match status" value="1"/>
</dbReference>
<dbReference type="Proteomes" id="UP000460435">
    <property type="component" value="Unassembled WGS sequence"/>
</dbReference>
<dbReference type="RefSeq" id="WP_162452722.1">
    <property type="nucleotide sequence ID" value="NZ_WLZY01000009.1"/>
</dbReference>
<comment type="caution">
    <text evidence="4">The sequence shown here is derived from an EMBL/GenBank/DDBJ whole genome shotgun (WGS) entry which is preliminary data.</text>
</comment>
<evidence type="ECO:0000313" key="4">
    <source>
        <dbReference type="EMBL" id="NDL60021.1"/>
    </source>
</evidence>
<evidence type="ECO:0000256" key="1">
    <source>
        <dbReference type="ARBA" id="ARBA00001946"/>
    </source>
</evidence>
<dbReference type="InterPro" id="IPR017438">
    <property type="entry name" value="ATP-NAD_kinase_N"/>
</dbReference>
<dbReference type="InterPro" id="IPR016064">
    <property type="entry name" value="NAD/diacylglycerol_kinase_sf"/>
</dbReference>
<evidence type="ECO:0000259" key="3">
    <source>
        <dbReference type="PROSITE" id="PS50146"/>
    </source>
</evidence>
<dbReference type="InterPro" id="IPR001206">
    <property type="entry name" value="Diacylglycerol_kinase_cat_dom"/>
</dbReference>
<keyword evidence="4" id="KW-0418">Kinase</keyword>
<accession>A0A7K3M9J9</accession>
<organism evidence="4 5">
    <name type="scientific">Phytoactinopolyspora mesophila</name>
    <dbReference type="NCBI Taxonomy" id="2650750"/>
    <lineage>
        <taxon>Bacteria</taxon>
        <taxon>Bacillati</taxon>
        <taxon>Actinomycetota</taxon>
        <taxon>Actinomycetes</taxon>
        <taxon>Jiangellales</taxon>
        <taxon>Jiangellaceae</taxon>
        <taxon>Phytoactinopolyspora</taxon>
    </lineage>
</organism>
<keyword evidence="4" id="KW-0808">Transferase</keyword>